<protein>
    <submittedName>
        <fullName evidence="3">Xylose isomerase</fullName>
    </submittedName>
</protein>
<evidence type="ECO:0000259" key="2">
    <source>
        <dbReference type="Pfam" id="PF01261"/>
    </source>
</evidence>
<dbReference type="Gene3D" id="3.20.20.150">
    <property type="entry name" value="Divalent-metal-dependent TIM barrel enzymes"/>
    <property type="match status" value="1"/>
</dbReference>
<dbReference type="Pfam" id="PF01261">
    <property type="entry name" value="AP_endonuc_2"/>
    <property type="match status" value="1"/>
</dbReference>
<sequence>MRVNRREWLAAAAGSLAPLGARASAPTAAPGPRMGVVIHSYGLRAAAGGEKPLGDPKTFLDYCHSLEAGGIQTALGARPDDYADQLRASAAEYKMYVEGSIGLPKDAADVDRFTAEVRTTKRCGASLFRTVLMNGRRYEAFNTIEAFRTFFAKAKQSLALARPVVEKHDVRMAVENHKDLRAADQAELIAKQDSPLVGVCVDTGNNLALLENPLRTVEILAPLALTSHVKDMGVEEYAGGFLLSEVPLGTGFLDLPAIVAVLRKARPGITLNLEMITRDPLKIPCLTPQYWATLEEIPARQLAETLTLVRAKAAALPRVTPLAAAERVTREDENVRRCLRYAREKLGA</sequence>
<proteinExistence type="predicted"/>
<dbReference type="Proteomes" id="UP000214646">
    <property type="component" value="Unassembled WGS sequence"/>
</dbReference>
<accession>A0A225DMU7</accession>
<feature type="chain" id="PRO_5012827291" evidence="1">
    <location>
        <begin position="24"/>
        <end position="348"/>
    </location>
</feature>
<dbReference type="PANTHER" id="PTHR12110">
    <property type="entry name" value="HYDROXYPYRUVATE ISOMERASE"/>
    <property type="match status" value="1"/>
</dbReference>
<dbReference type="EMBL" id="NIDE01000014">
    <property type="protein sequence ID" value="OWK38559.1"/>
    <property type="molecule type" value="Genomic_DNA"/>
</dbReference>
<name>A0A225DMU7_9BACT</name>
<dbReference type="GO" id="GO:0016853">
    <property type="term" value="F:isomerase activity"/>
    <property type="evidence" value="ECO:0007669"/>
    <property type="project" value="UniProtKB-KW"/>
</dbReference>
<feature type="signal peptide" evidence="1">
    <location>
        <begin position="1"/>
        <end position="23"/>
    </location>
</feature>
<keyword evidence="4" id="KW-1185">Reference proteome</keyword>
<gene>
    <name evidence="3" type="ORF">FRUB_07679</name>
</gene>
<evidence type="ECO:0000313" key="4">
    <source>
        <dbReference type="Proteomes" id="UP000214646"/>
    </source>
</evidence>
<feature type="domain" description="Xylose isomerase-like TIM barrel" evidence="2">
    <location>
        <begin position="63"/>
        <end position="279"/>
    </location>
</feature>
<reference evidence="4" key="1">
    <citation type="submission" date="2017-06" db="EMBL/GenBank/DDBJ databases">
        <title>Genome analysis of Fimbriiglobus ruber SP5, the first member of the order Planctomycetales with confirmed chitinolytic capability.</title>
        <authorList>
            <person name="Ravin N.V."/>
            <person name="Rakitin A.L."/>
            <person name="Ivanova A.A."/>
            <person name="Beletsky A.V."/>
            <person name="Kulichevskaya I.S."/>
            <person name="Mardanov A.V."/>
            <person name="Dedysh S.N."/>
        </authorList>
    </citation>
    <scope>NUCLEOTIDE SEQUENCE [LARGE SCALE GENOMIC DNA]</scope>
    <source>
        <strain evidence="4">SP5</strain>
    </source>
</reference>
<dbReference type="SUPFAM" id="SSF51658">
    <property type="entry name" value="Xylose isomerase-like"/>
    <property type="match status" value="1"/>
</dbReference>
<dbReference type="AlphaFoldDB" id="A0A225DMU7"/>
<dbReference type="InterPro" id="IPR050312">
    <property type="entry name" value="IolE/XylAMocC-like"/>
</dbReference>
<evidence type="ECO:0000313" key="3">
    <source>
        <dbReference type="EMBL" id="OWK38559.1"/>
    </source>
</evidence>
<dbReference type="RefSeq" id="WP_088258330.1">
    <property type="nucleotide sequence ID" value="NZ_NIDE01000014.1"/>
</dbReference>
<dbReference type="InterPro" id="IPR036237">
    <property type="entry name" value="Xyl_isomerase-like_sf"/>
</dbReference>
<dbReference type="OrthoDB" id="256906at2"/>
<keyword evidence="3" id="KW-0413">Isomerase</keyword>
<dbReference type="InterPro" id="IPR013022">
    <property type="entry name" value="Xyl_isomerase-like_TIM-brl"/>
</dbReference>
<comment type="caution">
    <text evidence="3">The sequence shown here is derived from an EMBL/GenBank/DDBJ whole genome shotgun (WGS) entry which is preliminary data.</text>
</comment>
<organism evidence="3 4">
    <name type="scientific">Fimbriiglobus ruber</name>
    <dbReference type="NCBI Taxonomy" id="1908690"/>
    <lineage>
        <taxon>Bacteria</taxon>
        <taxon>Pseudomonadati</taxon>
        <taxon>Planctomycetota</taxon>
        <taxon>Planctomycetia</taxon>
        <taxon>Gemmatales</taxon>
        <taxon>Gemmataceae</taxon>
        <taxon>Fimbriiglobus</taxon>
    </lineage>
</organism>
<evidence type="ECO:0000256" key="1">
    <source>
        <dbReference type="SAM" id="SignalP"/>
    </source>
</evidence>
<keyword evidence="1" id="KW-0732">Signal</keyword>
<dbReference type="PANTHER" id="PTHR12110:SF53">
    <property type="entry name" value="BLR5974 PROTEIN"/>
    <property type="match status" value="1"/>
</dbReference>